<evidence type="ECO:0000313" key="1">
    <source>
        <dbReference type="EMBL" id="JAH85393.1"/>
    </source>
</evidence>
<dbReference type="AlphaFoldDB" id="A0A0E9W7E0"/>
<proteinExistence type="predicted"/>
<organism evidence="1">
    <name type="scientific">Anguilla anguilla</name>
    <name type="common">European freshwater eel</name>
    <name type="synonym">Muraena anguilla</name>
    <dbReference type="NCBI Taxonomy" id="7936"/>
    <lineage>
        <taxon>Eukaryota</taxon>
        <taxon>Metazoa</taxon>
        <taxon>Chordata</taxon>
        <taxon>Craniata</taxon>
        <taxon>Vertebrata</taxon>
        <taxon>Euteleostomi</taxon>
        <taxon>Actinopterygii</taxon>
        <taxon>Neopterygii</taxon>
        <taxon>Teleostei</taxon>
        <taxon>Anguilliformes</taxon>
        <taxon>Anguillidae</taxon>
        <taxon>Anguilla</taxon>
    </lineage>
</organism>
<accession>A0A0E9W7E0</accession>
<reference evidence="1" key="1">
    <citation type="submission" date="2014-11" db="EMBL/GenBank/DDBJ databases">
        <authorList>
            <person name="Amaro Gonzalez C."/>
        </authorList>
    </citation>
    <scope>NUCLEOTIDE SEQUENCE</scope>
</reference>
<name>A0A0E9W7E0_ANGAN</name>
<sequence>MFKLLPRVTAQTLYSSQTSTDHPRVIF</sequence>
<protein>
    <submittedName>
        <fullName evidence="1">Uncharacterized protein</fullName>
    </submittedName>
</protein>
<dbReference type="EMBL" id="GBXM01023184">
    <property type="protein sequence ID" value="JAH85393.1"/>
    <property type="molecule type" value="Transcribed_RNA"/>
</dbReference>
<reference evidence="1" key="2">
    <citation type="journal article" date="2015" name="Fish Shellfish Immunol.">
        <title>Early steps in the European eel (Anguilla anguilla)-Vibrio vulnificus interaction in the gills: Role of the RtxA13 toxin.</title>
        <authorList>
            <person name="Callol A."/>
            <person name="Pajuelo D."/>
            <person name="Ebbesson L."/>
            <person name="Teles M."/>
            <person name="MacKenzie S."/>
            <person name="Amaro C."/>
        </authorList>
    </citation>
    <scope>NUCLEOTIDE SEQUENCE</scope>
</reference>